<gene>
    <name evidence="6" type="ORF">BDD18_3202</name>
</gene>
<feature type="chain" id="PRO_5022204064" evidence="4">
    <location>
        <begin position="26"/>
        <end position="366"/>
    </location>
</feature>
<keyword evidence="3 4" id="KW-0732">Signal</keyword>
<evidence type="ECO:0000313" key="7">
    <source>
        <dbReference type="Proteomes" id="UP000316993"/>
    </source>
</evidence>
<dbReference type="InterPro" id="IPR025997">
    <property type="entry name" value="SBP_2_dom"/>
</dbReference>
<dbReference type="GO" id="GO:0030246">
    <property type="term" value="F:carbohydrate binding"/>
    <property type="evidence" value="ECO:0007669"/>
    <property type="project" value="UniProtKB-ARBA"/>
</dbReference>
<reference evidence="6 7" key="1">
    <citation type="submission" date="2019-06" db="EMBL/GenBank/DDBJ databases">
        <title>Genomic Encyclopedia of Archaeal and Bacterial Type Strains, Phase II (KMG-II): from individual species to whole genera.</title>
        <authorList>
            <person name="Goeker M."/>
        </authorList>
    </citation>
    <scope>NUCLEOTIDE SEQUENCE [LARGE SCALE GENOMIC DNA]</scope>
    <source>
        <strain evidence="6 7">DSM 7270</strain>
    </source>
</reference>
<dbReference type="Gene3D" id="3.40.50.2300">
    <property type="match status" value="2"/>
</dbReference>
<dbReference type="Proteomes" id="UP000316993">
    <property type="component" value="Unassembled WGS sequence"/>
</dbReference>
<dbReference type="AlphaFoldDB" id="A0A543L1P6"/>
<sequence length="366" mass="40574">MAASYVRRLLAFLVCGLPFMGWAQAVAFINPGHPDEPYWRTVSESINAAARSLGVPLEEYFVRREHLRSFEIARSIVARPAEKRPDYVIVTNDYGTGPEMLRIFEGSGIRVFLAFSTLTAAQKAEHGGPRERFSHWIGSLEPRATDAGYLTAQALIAAGRAQRAHGPDGKLHLLAIAGDRSTTSSIQRNEGMLKAVGEAPDVVLHQTVYAGWSRTKAEEQMTWLLQRHPQARLVWTGSDLMAFGAMDALAKAGTAAPGQDMWFSSVNTTTEAIKRLRNGQLTALAGGHFIAGAWALVMVYDYHRGRDFASEGLELERPMFALLTPDLAQRYQQRFGNGFASLNVRSYSKVLNPKVKRYQFGFEQLL</sequence>
<organism evidence="6 7">
    <name type="scientific">Acidovorax temperans</name>
    <dbReference type="NCBI Taxonomy" id="80878"/>
    <lineage>
        <taxon>Bacteria</taxon>
        <taxon>Pseudomonadati</taxon>
        <taxon>Pseudomonadota</taxon>
        <taxon>Betaproteobacteria</taxon>
        <taxon>Burkholderiales</taxon>
        <taxon>Comamonadaceae</taxon>
        <taxon>Acidovorax</taxon>
    </lineage>
</organism>
<dbReference type="SUPFAM" id="SSF53822">
    <property type="entry name" value="Periplasmic binding protein-like I"/>
    <property type="match status" value="1"/>
</dbReference>
<dbReference type="InterPro" id="IPR028082">
    <property type="entry name" value="Peripla_BP_I"/>
</dbReference>
<evidence type="ECO:0000259" key="5">
    <source>
        <dbReference type="Pfam" id="PF13407"/>
    </source>
</evidence>
<protein>
    <submittedName>
        <fullName evidence="6">Monosaccharide ABC transporter substrate-binding protein (CUT2 family)</fullName>
    </submittedName>
</protein>
<comment type="caution">
    <text evidence="6">The sequence shown here is derived from an EMBL/GenBank/DDBJ whole genome shotgun (WGS) entry which is preliminary data.</text>
</comment>
<dbReference type="PANTHER" id="PTHR46847">
    <property type="entry name" value="D-ALLOSE-BINDING PERIPLASMIC PROTEIN-RELATED"/>
    <property type="match status" value="1"/>
</dbReference>
<dbReference type="CDD" id="cd06324">
    <property type="entry name" value="PBP1_ABC_sugar_binding-like"/>
    <property type="match status" value="1"/>
</dbReference>
<dbReference type="EMBL" id="VFPV01000003">
    <property type="protein sequence ID" value="TQN01249.1"/>
    <property type="molecule type" value="Genomic_DNA"/>
</dbReference>
<dbReference type="GO" id="GO:0030313">
    <property type="term" value="C:cell envelope"/>
    <property type="evidence" value="ECO:0007669"/>
    <property type="project" value="UniProtKB-SubCell"/>
</dbReference>
<name>A0A543L1P6_9BURK</name>
<comment type="subcellular location">
    <subcellularLocation>
        <location evidence="1">Cell envelope</location>
    </subcellularLocation>
</comment>
<comment type="similarity">
    <text evidence="2">Belongs to the bacterial solute-binding protein 2 family.</text>
</comment>
<dbReference type="PANTHER" id="PTHR46847:SF2">
    <property type="entry name" value="ABC TRANSPORTER SUGAR-BINDING PROTEIN"/>
    <property type="match status" value="1"/>
</dbReference>
<feature type="domain" description="Periplasmic binding protein" evidence="5">
    <location>
        <begin position="26"/>
        <end position="305"/>
    </location>
</feature>
<evidence type="ECO:0000256" key="3">
    <source>
        <dbReference type="ARBA" id="ARBA00022729"/>
    </source>
</evidence>
<accession>A0A543L1P6</accession>
<evidence type="ECO:0000256" key="4">
    <source>
        <dbReference type="SAM" id="SignalP"/>
    </source>
</evidence>
<proteinExistence type="inferred from homology"/>
<dbReference type="Pfam" id="PF13407">
    <property type="entry name" value="Peripla_BP_4"/>
    <property type="match status" value="1"/>
</dbReference>
<evidence type="ECO:0000313" key="6">
    <source>
        <dbReference type="EMBL" id="TQN01249.1"/>
    </source>
</evidence>
<evidence type="ECO:0000256" key="1">
    <source>
        <dbReference type="ARBA" id="ARBA00004196"/>
    </source>
</evidence>
<evidence type="ECO:0000256" key="2">
    <source>
        <dbReference type="ARBA" id="ARBA00007639"/>
    </source>
</evidence>
<feature type="signal peptide" evidence="4">
    <location>
        <begin position="1"/>
        <end position="25"/>
    </location>
</feature>